<dbReference type="RefSeq" id="WP_349583108.1">
    <property type="nucleotide sequence ID" value="NZ_JBEFLD010000001.1"/>
</dbReference>
<dbReference type="SMART" id="SM00226">
    <property type="entry name" value="LMWPc"/>
    <property type="match status" value="1"/>
</dbReference>
<evidence type="ECO:0000259" key="5">
    <source>
        <dbReference type="SMART" id="SM00226"/>
    </source>
</evidence>
<dbReference type="EC" id="3.1.3.48" evidence="2"/>
<dbReference type="PANTHER" id="PTHR11717">
    <property type="entry name" value="LOW MOLECULAR WEIGHT PROTEIN TYROSINE PHOSPHATASE"/>
    <property type="match status" value="1"/>
</dbReference>
<evidence type="ECO:0000313" key="7">
    <source>
        <dbReference type="Proteomes" id="UP001433638"/>
    </source>
</evidence>
<dbReference type="Pfam" id="PF01451">
    <property type="entry name" value="LMWPc"/>
    <property type="match status" value="1"/>
</dbReference>
<dbReference type="PANTHER" id="PTHR11717:SF7">
    <property type="entry name" value="LOW MOLECULAR WEIGHT PHOSPHOTYROSINE PROTEIN PHOSPHATASE"/>
    <property type="match status" value="1"/>
</dbReference>
<dbReference type="Proteomes" id="UP001433638">
    <property type="component" value="Unassembled WGS sequence"/>
</dbReference>
<comment type="caution">
    <text evidence="6">The sequence shown here is derived from an EMBL/GenBank/DDBJ whole genome shotgun (WGS) entry which is preliminary data.</text>
</comment>
<dbReference type="InterPro" id="IPR036196">
    <property type="entry name" value="Ptyr_pPase_sf"/>
</dbReference>
<evidence type="ECO:0000256" key="4">
    <source>
        <dbReference type="ARBA" id="ARBA00022912"/>
    </source>
</evidence>
<gene>
    <name evidence="6" type="ORF">ABNW52_01645</name>
</gene>
<evidence type="ECO:0000313" key="6">
    <source>
        <dbReference type="EMBL" id="MEQ6289315.1"/>
    </source>
</evidence>
<keyword evidence="7" id="KW-1185">Reference proteome</keyword>
<accession>A0ABV1M1V4</accession>
<keyword evidence="4" id="KW-0904">Protein phosphatase</keyword>
<sequence>MARKLRILMICMGNICRSPTMEGVMRARLQHYGLDALVEVDSAGTHDYHVGRAPDPRSVAAAAGRGYDLSALRARQVTAADFSRFDYLLAADCDNLANLERVRGGRGVAPQLLLSILGQQAEVPDPYYGGPQGFEQVLDLVEEACDAWCRHLQQSL</sequence>
<dbReference type="PRINTS" id="PR00719">
    <property type="entry name" value="LMWPTPASE"/>
</dbReference>
<feature type="domain" description="Phosphotyrosine protein phosphatase I" evidence="5">
    <location>
        <begin position="5"/>
        <end position="151"/>
    </location>
</feature>
<name>A0ABV1M1V4_9NEIS</name>
<dbReference type="InterPro" id="IPR017867">
    <property type="entry name" value="Tyr_phospatase_low_mol_wt"/>
</dbReference>
<dbReference type="CDD" id="cd16343">
    <property type="entry name" value="LMWPTP"/>
    <property type="match status" value="1"/>
</dbReference>
<evidence type="ECO:0000256" key="3">
    <source>
        <dbReference type="ARBA" id="ARBA00022801"/>
    </source>
</evidence>
<reference evidence="6" key="1">
    <citation type="submission" date="2024-06" db="EMBL/GenBank/DDBJ databases">
        <title>Genome sequence of Vogesella sp. MAHUQ-64.</title>
        <authorList>
            <person name="Huq M.A."/>
        </authorList>
    </citation>
    <scope>NUCLEOTIDE SEQUENCE</scope>
    <source>
        <strain evidence="6">MAHUQ-64</strain>
    </source>
</reference>
<dbReference type="GO" id="GO:0004725">
    <property type="term" value="F:protein tyrosine phosphatase activity"/>
    <property type="evidence" value="ECO:0007669"/>
    <property type="project" value="UniProtKB-EC"/>
</dbReference>
<organism evidence="6 7">
    <name type="scientific">Vogesella oryzagri</name>
    <dbReference type="NCBI Taxonomy" id="3160864"/>
    <lineage>
        <taxon>Bacteria</taxon>
        <taxon>Pseudomonadati</taxon>
        <taxon>Pseudomonadota</taxon>
        <taxon>Betaproteobacteria</taxon>
        <taxon>Neisseriales</taxon>
        <taxon>Chromobacteriaceae</taxon>
        <taxon>Vogesella</taxon>
    </lineage>
</organism>
<evidence type="ECO:0000256" key="2">
    <source>
        <dbReference type="ARBA" id="ARBA00013064"/>
    </source>
</evidence>
<proteinExistence type="inferred from homology"/>
<dbReference type="EMBL" id="JBEFLD010000001">
    <property type="protein sequence ID" value="MEQ6289315.1"/>
    <property type="molecule type" value="Genomic_DNA"/>
</dbReference>
<keyword evidence="3 6" id="KW-0378">Hydrolase</keyword>
<dbReference type="InterPro" id="IPR023485">
    <property type="entry name" value="Ptyr_pPase"/>
</dbReference>
<dbReference type="SUPFAM" id="SSF52788">
    <property type="entry name" value="Phosphotyrosine protein phosphatases I"/>
    <property type="match status" value="1"/>
</dbReference>
<protein>
    <recommendedName>
        <fullName evidence="2">protein-tyrosine-phosphatase</fullName>
        <ecNumber evidence="2">3.1.3.48</ecNumber>
    </recommendedName>
</protein>
<dbReference type="InterPro" id="IPR050438">
    <property type="entry name" value="LMW_PTPase"/>
</dbReference>
<evidence type="ECO:0000256" key="1">
    <source>
        <dbReference type="ARBA" id="ARBA00011063"/>
    </source>
</evidence>
<comment type="similarity">
    <text evidence="1">Belongs to the low molecular weight phosphotyrosine protein phosphatase family.</text>
</comment>
<dbReference type="Gene3D" id="3.40.50.2300">
    <property type="match status" value="1"/>
</dbReference>